<dbReference type="EMBL" id="MU806315">
    <property type="protein sequence ID" value="KAJ3836500.1"/>
    <property type="molecule type" value="Genomic_DNA"/>
</dbReference>
<gene>
    <name evidence="2" type="ORF">F5878DRAFT_662915</name>
</gene>
<dbReference type="Proteomes" id="UP001163846">
    <property type="component" value="Unassembled WGS sequence"/>
</dbReference>
<protein>
    <submittedName>
        <fullName evidence="2">Uncharacterized protein</fullName>
    </submittedName>
</protein>
<accession>A0AA38P5G3</accession>
<sequence>MNNHDYHQAGDGGSGYPSHLNHRPLPAVENFKEIQSRNGDPSLTVTQFEWKIKNYQHSTASSFPRERETVARSNYSSSGQSSRTSSNLETQSVQPRNQHEVQRLNMSCHQTIGMSHHLPNKEHTEDAEDPYSSDIVSRLNKVMEWSHQGSAFLMARAAQMHSATLNKSHRNRRQRFHPYAIDAQKQVTPSFGQYQPLVATTSVASYPGPYQYADPSASNVFPVSSSANIVPSLQGDYHIGHFGPVPSVPVEGWQHQPQAQFIDAHEVATTDTHPPSECHFQGVPQSGNTDAPYPLQDFGTAEPSTHDPIPGGKDLDDTSDDGSLFGDNTNEYDGSALAEPSNPEATASWQSQLSLPGSAIAAVSIPGEVYLATKDGIANEENSLLIYDSSKVPTSSNSATLPWPQAINDPMEEDIDEALQREFALLQSPSLPLAVPPASGPEPQTKRRKSHKKQATKGKAKDTSKSVQKRRLSKAESVSLAVVRFREPFGVWIYPATYPSELRNWANEKPPRRLIKIPAPPAGLVCCLPPIQTLIDESGQVVSVVEEETFEPEPVFQKRVICSFAIDTSTPAETEAHFALHRIALENRLRAAGIPNVYHCRWHYDERDKNEELQSTARGFRKGVLCHEAPSTSEMFPSYDALAEHWNRMHAGHKIRQRICPMPQCMEVISNDEGSTLAEHLEKVHTGYVYAAYCR</sequence>
<organism evidence="2 3">
    <name type="scientific">Lentinula raphanica</name>
    <dbReference type="NCBI Taxonomy" id="153919"/>
    <lineage>
        <taxon>Eukaryota</taxon>
        <taxon>Fungi</taxon>
        <taxon>Dikarya</taxon>
        <taxon>Basidiomycota</taxon>
        <taxon>Agaricomycotina</taxon>
        <taxon>Agaricomycetes</taxon>
        <taxon>Agaricomycetidae</taxon>
        <taxon>Agaricales</taxon>
        <taxon>Marasmiineae</taxon>
        <taxon>Omphalotaceae</taxon>
        <taxon>Lentinula</taxon>
    </lineage>
</organism>
<evidence type="ECO:0000256" key="1">
    <source>
        <dbReference type="SAM" id="MobiDB-lite"/>
    </source>
</evidence>
<feature type="compositionally biased region" description="Polar residues" evidence="1">
    <location>
        <begin position="87"/>
        <end position="96"/>
    </location>
</feature>
<keyword evidence="3" id="KW-1185">Reference proteome</keyword>
<comment type="caution">
    <text evidence="2">The sequence shown here is derived from an EMBL/GenBank/DDBJ whole genome shotgun (WGS) entry which is preliminary data.</text>
</comment>
<feature type="region of interest" description="Disordered" evidence="1">
    <location>
        <begin position="283"/>
        <end position="347"/>
    </location>
</feature>
<proteinExistence type="predicted"/>
<feature type="region of interest" description="Disordered" evidence="1">
    <location>
        <begin position="1"/>
        <end position="23"/>
    </location>
</feature>
<name>A0AA38P5G3_9AGAR</name>
<feature type="compositionally biased region" description="Basic residues" evidence="1">
    <location>
        <begin position="446"/>
        <end position="458"/>
    </location>
</feature>
<feature type="compositionally biased region" description="Low complexity" evidence="1">
    <location>
        <begin position="73"/>
        <end position="86"/>
    </location>
</feature>
<evidence type="ECO:0000313" key="2">
    <source>
        <dbReference type="EMBL" id="KAJ3836500.1"/>
    </source>
</evidence>
<reference evidence="2" key="1">
    <citation type="submission" date="2022-08" db="EMBL/GenBank/DDBJ databases">
        <authorList>
            <consortium name="DOE Joint Genome Institute"/>
            <person name="Min B."/>
            <person name="Riley R."/>
            <person name="Sierra-Patev S."/>
            <person name="Naranjo-Ortiz M."/>
            <person name="Looney B."/>
            <person name="Konkel Z."/>
            <person name="Slot J.C."/>
            <person name="Sakamoto Y."/>
            <person name="Steenwyk J.L."/>
            <person name="Rokas A."/>
            <person name="Carro J."/>
            <person name="Camarero S."/>
            <person name="Ferreira P."/>
            <person name="Molpeceres G."/>
            <person name="Ruiz-Duenas F.J."/>
            <person name="Serrano A."/>
            <person name="Henrissat B."/>
            <person name="Drula E."/>
            <person name="Hughes K.W."/>
            <person name="Mata J.L."/>
            <person name="Ishikawa N.K."/>
            <person name="Vargas-Isla R."/>
            <person name="Ushijima S."/>
            <person name="Smith C.A."/>
            <person name="Ahrendt S."/>
            <person name="Andreopoulos W."/>
            <person name="He G."/>
            <person name="Labutti K."/>
            <person name="Lipzen A."/>
            <person name="Ng V."/>
            <person name="Sandor L."/>
            <person name="Barry K."/>
            <person name="Martinez A.T."/>
            <person name="Xiao Y."/>
            <person name="Gibbons J.G."/>
            <person name="Terashima K."/>
            <person name="Hibbett D.S."/>
            <person name="Grigoriev I.V."/>
        </authorList>
    </citation>
    <scope>NUCLEOTIDE SEQUENCE</scope>
    <source>
        <strain evidence="2">TFB9207</strain>
    </source>
</reference>
<evidence type="ECO:0000313" key="3">
    <source>
        <dbReference type="Proteomes" id="UP001163846"/>
    </source>
</evidence>
<dbReference type="AlphaFoldDB" id="A0AA38P5G3"/>
<feature type="region of interest" description="Disordered" evidence="1">
    <location>
        <begin position="430"/>
        <end position="470"/>
    </location>
</feature>
<feature type="region of interest" description="Disordered" evidence="1">
    <location>
        <begin position="58"/>
        <end position="99"/>
    </location>
</feature>